<feature type="region of interest" description="Disordered" evidence="1">
    <location>
        <begin position="43"/>
        <end position="67"/>
    </location>
</feature>
<evidence type="ECO:0000313" key="2">
    <source>
        <dbReference type="EMBL" id="SBP75413.1"/>
    </source>
</evidence>
<feature type="compositionally biased region" description="Basic residues" evidence="1">
    <location>
        <begin position="44"/>
        <end position="54"/>
    </location>
</feature>
<proteinExistence type="predicted"/>
<organism evidence="2">
    <name type="scientific">Nothobranchius kadleci</name>
    <name type="common">African annual killifish</name>
    <dbReference type="NCBI Taxonomy" id="1051664"/>
    <lineage>
        <taxon>Eukaryota</taxon>
        <taxon>Metazoa</taxon>
        <taxon>Chordata</taxon>
        <taxon>Craniata</taxon>
        <taxon>Vertebrata</taxon>
        <taxon>Euteleostomi</taxon>
        <taxon>Actinopterygii</taxon>
        <taxon>Neopterygii</taxon>
        <taxon>Teleostei</taxon>
        <taxon>Neoteleostei</taxon>
        <taxon>Acanthomorphata</taxon>
        <taxon>Ovalentaria</taxon>
        <taxon>Atherinomorphae</taxon>
        <taxon>Cyprinodontiformes</taxon>
        <taxon>Nothobranchiidae</taxon>
        <taxon>Nothobranchius</taxon>
    </lineage>
</organism>
<reference evidence="2" key="2">
    <citation type="submission" date="2016-06" db="EMBL/GenBank/DDBJ databases">
        <title>The genome of a short-lived fish provides insights into sex chromosome evolution and the genetic control of aging.</title>
        <authorList>
            <person name="Reichwald K."/>
            <person name="Felder M."/>
            <person name="Petzold A."/>
            <person name="Koch P."/>
            <person name="Groth M."/>
            <person name="Platzer M."/>
        </authorList>
    </citation>
    <scope>NUCLEOTIDE SEQUENCE</scope>
    <source>
        <tissue evidence="2">Brain</tissue>
    </source>
</reference>
<evidence type="ECO:0000256" key="1">
    <source>
        <dbReference type="SAM" id="MobiDB-lite"/>
    </source>
</evidence>
<protein>
    <submittedName>
        <fullName evidence="2">Uncharacterized protein</fullName>
    </submittedName>
</protein>
<feature type="non-terminal residue" evidence="2">
    <location>
        <position position="1"/>
    </location>
</feature>
<dbReference type="AlphaFoldDB" id="A0A1A8C8J3"/>
<reference evidence="2" key="1">
    <citation type="submission" date="2016-05" db="EMBL/GenBank/DDBJ databases">
        <authorList>
            <person name="Lavstsen T."/>
            <person name="Jespersen J.S."/>
        </authorList>
    </citation>
    <scope>NUCLEOTIDE SEQUENCE</scope>
    <source>
        <tissue evidence="2">Brain</tissue>
    </source>
</reference>
<sequence>GTWCERSNVCRQQGGVDCVRVLSRRETSTKRQAKSKNVIQYTVRGHKSNKQRASQKHERTRTNKWLGLPKLERSSGVVRCLHPPFKPEFLISSPVEHRTPKIVN</sequence>
<accession>A0A1A8C8J3</accession>
<name>A0A1A8C8J3_NOTKA</name>
<gene>
    <name evidence="2" type="primary">Nfu_g_1_013899</name>
</gene>
<dbReference type="EMBL" id="HADZ01011472">
    <property type="protein sequence ID" value="SBP75413.1"/>
    <property type="molecule type" value="Transcribed_RNA"/>
</dbReference>